<dbReference type="Pfam" id="PF13443">
    <property type="entry name" value="HTH_26"/>
    <property type="match status" value="1"/>
</dbReference>
<sequence>MLWNLRIRAAERGIWKSAQMRRMIADAGLEISAGKMSSWWAGTPATMRLEELDVLCSVLECTPTDLMSPEPDKVAARRPRVTETVNGDDQGHGAGNGGVSPVVTPRFGRPRSEPPL</sequence>
<evidence type="ECO:0000256" key="1">
    <source>
        <dbReference type="SAM" id="MobiDB-lite"/>
    </source>
</evidence>
<dbReference type="EMBL" id="RBED01000045">
    <property type="protein sequence ID" value="RNL59180.1"/>
    <property type="molecule type" value="Genomic_DNA"/>
</dbReference>
<proteinExistence type="predicted"/>
<protein>
    <submittedName>
        <fullName evidence="3">XRE family transcriptional regulator</fullName>
    </submittedName>
</protein>
<dbReference type="Proteomes" id="UP000273807">
    <property type="component" value="Unassembled WGS sequence"/>
</dbReference>
<feature type="domain" description="HTH cro/C1-type" evidence="2">
    <location>
        <begin position="4"/>
        <end position="72"/>
    </location>
</feature>
<dbReference type="OrthoDB" id="3626437at2"/>
<accession>A0A3N0C7P3</accession>
<feature type="region of interest" description="Disordered" evidence="1">
    <location>
        <begin position="66"/>
        <end position="116"/>
    </location>
</feature>
<dbReference type="InterPro" id="IPR001387">
    <property type="entry name" value="Cro/C1-type_HTH"/>
</dbReference>
<evidence type="ECO:0000259" key="2">
    <source>
        <dbReference type="Pfam" id="PF13443"/>
    </source>
</evidence>
<comment type="caution">
    <text evidence="3">The sequence shown here is derived from an EMBL/GenBank/DDBJ whole genome shotgun (WGS) entry which is preliminary data.</text>
</comment>
<evidence type="ECO:0000313" key="3">
    <source>
        <dbReference type="EMBL" id="RNL59180.1"/>
    </source>
</evidence>
<reference evidence="3 4" key="1">
    <citation type="submission" date="2018-10" db="EMBL/GenBank/DDBJ databases">
        <title>Genome sequencing of Arthrobacter oryzae TNB02.</title>
        <authorList>
            <person name="Cho Y.-J."/>
            <person name="Cho A."/>
            <person name="Kim O.-S."/>
        </authorList>
    </citation>
    <scope>NUCLEOTIDE SEQUENCE [LARGE SCALE GENOMIC DNA]</scope>
    <source>
        <strain evidence="3 4">TNB02</strain>
    </source>
</reference>
<name>A0A3N0C7P3_9MICC</name>
<dbReference type="AlphaFoldDB" id="A0A3N0C7P3"/>
<dbReference type="RefSeq" id="WP_123253950.1">
    <property type="nucleotide sequence ID" value="NZ_RBED01000045.1"/>
</dbReference>
<organism evidence="3 4">
    <name type="scientific">Arthrobacter oryzae</name>
    <dbReference type="NCBI Taxonomy" id="409290"/>
    <lineage>
        <taxon>Bacteria</taxon>
        <taxon>Bacillati</taxon>
        <taxon>Actinomycetota</taxon>
        <taxon>Actinomycetes</taxon>
        <taxon>Micrococcales</taxon>
        <taxon>Micrococcaceae</taxon>
        <taxon>Arthrobacter</taxon>
    </lineage>
</organism>
<keyword evidence="4" id="KW-1185">Reference proteome</keyword>
<gene>
    <name evidence="3" type="ORF">D7003_02665</name>
</gene>
<evidence type="ECO:0000313" key="4">
    <source>
        <dbReference type="Proteomes" id="UP000273807"/>
    </source>
</evidence>